<name>A0ABW7CEC6_9CYAN</name>
<dbReference type="InterPro" id="IPR001789">
    <property type="entry name" value="Sig_transdc_resp-reg_receiver"/>
</dbReference>
<feature type="domain" description="Response regulatory" evidence="4">
    <location>
        <begin position="283"/>
        <end position="399"/>
    </location>
</feature>
<comment type="caution">
    <text evidence="5">The sequence shown here is derived from an EMBL/GenBank/DDBJ whole genome shotgun (WGS) entry which is preliminary data.</text>
</comment>
<protein>
    <submittedName>
        <fullName evidence="5">Response regulator</fullName>
    </submittedName>
</protein>
<dbReference type="Pfam" id="PF00072">
    <property type="entry name" value="Response_reg"/>
    <property type="match status" value="1"/>
</dbReference>
<evidence type="ECO:0000256" key="1">
    <source>
        <dbReference type="ARBA" id="ARBA00022553"/>
    </source>
</evidence>
<dbReference type="EMBL" id="JAZAQF010000091">
    <property type="protein sequence ID" value="MFG3819460.1"/>
    <property type="molecule type" value="Genomic_DNA"/>
</dbReference>
<organism evidence="5 6">
    <name type="scientific">Limnothrix redekei LRLZ20PSL1</name>
    <dbReference type="NCBI Taxonomy" id="3112953"/>
    <lineage>
        <taxon>Bacteria</taxon>
        <taxon>Bacillati</taxon>
        <taxon>Cyanobacteriota</taxon>
        <taxon>Cyanophyceae</taxon>
        <taxon>Pseudanabaenales</taxon>
        <taxon>Pseudanabaenaceae</taxon>
        <taxon>Limnothrix</taxon>
    </lineage>
</organism>
<dbReference type="InterPro" id="IPR024186">
    <property type="entry name" value="Sig_transdc_resp-reg_PatA"/>
</dbReference>
<dbReference type="RefSeq" id="WP_393015388.1">
    <property type="nucleotide sequence ID" value="NZ_JAZAQF010000091.1"/>
</dbReference>
<dbReference type="InterPro" id="IPR011006">
    <property type="entry name" value="CheY-like_superfamily"/>
</dbReference>
<dbReference type="Proteomes" id="UP001604335">
    <property type="component" value="Unassembled WGS sequence"/>
</dbReference>
<keyword evidence="1 2" id="KW-0597">Phosphoprotein</keyword>
<dbReference type="InterPro" id="IPR050595">
    <property type="entry name" value="Bact_response_regulator"/>
</dbReference>
<proteinExistence type="predicted"/>
<dbReference type="PIRSF" id="PIRSF005897">
    <property type="entry name" value="RR_PatA"/>
    <property type="match status" value="1"/>
</dbReference>
<dbReference type="SUPFAM" id="SSF52172">
    <property type="entry name" value="CheY-like"/>
    <property type="match status" value="1"/>
</dbReference>
<evidence type="ECO:0000256" key="2">
    <source>
        <dbReference type="PROSITE-ProRule" id="PRU00169"/>
    </source>
</evidence>
<dbReference type="PANTHER" id="PTHR44591:SF23">
    <property type="entry name" value="CHEY SUBFAMILY"/>
    <property type="match status" value="1"/>
</dbReference>
<evidence type="ECO:0000256" key="3">
    <source>
        <dbReference type="SAM" id="MobiDB-lite"/>
    </source>
</evidence>
<accession>A0ABW7CEC6</accession>
<dbReference type="SMART" id="SM00448">
    <property type="entry name" value="REC"/>
    <property type="match status" value="1"/>
</dbReference>
<gene>
    <name evidence="5" type="ORF">VPK24_17575</name>
</gene>
<reference evidence="6" key="1">
    <citation type="journal article" date="2024" name="Algal Res.">
        <title>Biochemical, toxicological and genomic investigation of a high-biomass producing Limnothrix strain isolated from Italian shallow drinking water reservoir.</title>
        <authorList>
            <person name="Simonazzi M."/>
            <person name="Shishido T.K."/>
            <person name="Delbaje E."/>
            <person name="Wahlsten M."/>
            <person name="Fewer D.P."/>
            <person name="Sivonen K."/>
            <person name="Pezzolesi L."/>
            <person name="Pistocchi R."/>
        </authorList>
    </citation>
    <scope>NUCLEOTIDE SEQUENCE [LARGE SCALE GENOMIC DNA]</scope>
    <source>
        <strain evidence="6">LRLZ20PSL1</strain>
    </source>
</reference>
<sequence length="422" mass="46355">MTPDDATPNTLNESLDRYRQQQFTGQITLVPTKGNQQRWSFFFCLGRLFWVDDGKSDNRRTLRLLQAVCPSIKQKRFALREGDAFAAQNYSLLMVLLHRRVLSQELFCQVVNGVIAEAVFDLLWQTGGVVQVGTEVPYDPLDVLKMASVTVKSHAAITEAAQAWAAWQEAQLGDFHPDWALAIRSTDQLRERLAPEVYQKLALAIDGQRTVRDLAVLMRKDVPTITRSLVPYIRRNIIDLHPIEDLPSLVVLPAPGSEGNGRPSDRRQTVPTPAAATTATAATIACIDDSPQVCAAMSQIIEQAGYVPLCIQDSTQALTVLLERKPKLIFLDLIMPVANGYEICAQIRRVALFRDIPIAILTGSDGIIDRVRAKVVGATDFVSKPVETEKILTLIQKYLSAAAASVNSPAGATTASLNPKTG</sequence>
<evidence type="ECO:0000313" key="5">
    <source>
        <dbReference type="EMBL" id="MFG3819460.1"/>
    </source>
</evidence>
<dbReference type="PANTHER" id="PTHR44591">
    <property type="entry name" value="STRESS RESPONSE REGULATOR PROTEIN 1"/>
    <property type="match status" value="1"/>
</dbReference>
<dbReference type="PROSITE" id="PS50110">
    <property type="entry name" value="RESPONSE_REGULATORY"/>
    <property type="match status" value="1"/>
</dbReference>
<feature type="modified residue" description="4-aspartylphosphate" evidence="2">
    <location>
        <position position="332"/>
    </location>
</feature>
<evidence type="ECO:0000313" key="6">
    <source>
        <dbReference type="Proteomes" id="UP001604335"/>
    </source>
</evidence>
<keyword evidence="6" id="KW-1185">Reference proteome</keyword>
<dbReference type="Gene3D" id="3.40.50.2300">
    <property type="match status" value="1"/>
</dbReference>
<evidence type="ECO:0000259" key="4">
    <source>
        <dbReference type="PROSITE" id="PS50110"/>
    </source>
</evidence>
<feature type="region of interest" description="Disordered" evidence="3">
    <location>
        <begin position="254"/>
        <end position="274"/>
    </location>
</feature>